<dbReference type="AlphaFoldDB" id="A0A2X7GGA7"/>
<sequence length="99" mass="10816">MFTHDIYPSKTGRSVLTLASELSELAAEMAKDKGITPKDARLALELASRVSANPKETPNDLIKRMADAMKKVSEIAKDPKVESALEDLRAVANAMIEEM</sequence>
<evidence type="ECO:0000313" key="1">
    <source>
        <dbReference type="EMBL" id="SQP90652.1"/>
    </source>
</evidence>
<accession>A0A2X7GGA7</accession>
<proteinExistence type="predicted"/>
<dbReference type="EMBL" id="UCZA01000064">
    <property type="protein sequence ID" value="SQP90652.1"/>
    <property type="molecule type" value="Genomic_DNA"/>
</dbReference>
<dbReference type="Proteomes" id="UP000250671">
    <property type="component" value="Unassembled WGS sequence"/>
</dbReference>
<organism evidence="1 2">
    <name type="scientific">Escherichia coli</name>
    <dbReference type="NCBI Taxonomy" id="562"/>
    <lineage>
        <taxon>Bacteria</taxon>
        <taxon>Pseudomonadati</taxon>
        <taxon>Pseudomonadota</taxon>
        <taxon>Gammaproteobacteria</taxon>
        <taxon>Enterobacterales</taxon>
        <taxon>Enterobacteriaceae</taxon>
        <taxon>Escherichia</taxon>
    </lineage>
</organism>
<gene>
    <name evidence="1" type="ORF">SAMEA3752557_05486</name>
</gene>
<dbReference type="RefSeq" id="WP_112020346.1">
    <property type="nucleotide sequence ID" value="NZ_JAJART010000074.1"/>
</dbReference>
<protein>
    <submittedName>
        <fullName evidence="1">Uncharacterized protein</fullName>
    </submittedName>
</protein>
<reference evidence="1 2" key="1">
    <citation type="submission" date="2018-06" db="EMBL/GenBank/DDBJ databases">
        <authorList>
            <consortium name="Pathogen Informatics"/>
            <person name="Doyle S."/>
        </authorList>
    </citation>
    <scope>NUCLEOTIDE SEQUENCE [LARGE SCALE GENOMIC DNA]</scope>
    <source>
        <strain evidence="1 2">VREC0535</strain>
    </source>
</reference>
<evidence type="ECO:0000313" key="2">
    <source>
        <dbReference type="Proteomes" id="UP000250671"/>
    </source>
</evidence>
<name>A0A2X7GGA7_ECOLX</name>